<organism evidence="3 4">
    <name type="scientific">Corynebacterium phocae</name>
    <dbReference type="NCBI Taxonomy" id="161895"/>
    <lineage>
        <taxon>Bacteria</taxon>
        <taxon>Bacillati</taxon>
        <taxon>Actinomycetota</taxon>
        <taxon>Actinomycetes</taxon>
        <taxon>Mycobacteriales</taxon>
        <taxon>Corynebacteriaceae</taxon>
        <taxon>Corynebacterium</taxon>
    </lineage>
</organism>
<dbReference type="STRING" id="161895.CPHO_04895"/>
<evidence type="ECO:0000256" key="2">
    <source>
        <dbReference type="SAM" id="SignalP"/>
    </source>
</evidence>
<dbReference type="PROSITE" id="PS51257">
    <property type="entry name" value="PROKAR_LIPOPROTEIN"/>
    <property type="match status" value="1"/>
</dbReference>
<dbReference type="OrthoDB" id="4422420at2"/>
<protein>
    <recommendedName>
        <fullName evidence="5">DUF4439 domain-containing protein</fullName>
    </recommendedName>
</protein>
<dbReference type="Gene3D" id="1.20.1260.10">
    <property type="match status" value="1"/>
</dbReference>
<feature type="chain" id="PRO_5009871725" description="DUF4439 domain-containing protein" evidence="2">
    <location>
        <begin position="25"/>
        <end position="280"/>
    </location>
</feature>
<evidence type="ECO:0008006" key="5">
    <source>
        <dbReference type="Google" id="ProtNLM"/>
    </source>
</evidence>
<sequence length="280" mass="29947">MKRQKLFLATAISLPGLLTLCACAPVVELFGPRPDSALVELAAAEQAAGRTEHADALFAEVYRLCGTTPEGGPPHTCLVDREQAVRNLADSPAPALLDARVPEESRPLIISLAINNAAAQRRQNLEGNPSEDNVANPSSDDPLGLPALPAQLTENEANQARALLDWEYQVIWGLDFARAYASEGLEERVDGLINDHQEIAQRLSAALDSAPVPAAGYDSGEVGLPTNAEQAEHFSGELQARTAARFEREATLAPQAKASGDSQASWIEWLVATAAWARTR</sequence>
<gene>
    <name evidence="3" type="ORF">CPHO_04895</name>
</gene>
<keyword evidence="4" id="KW-1185">Reference proteome</keyword>
<reference evidence="3 4" key="1">
    <citation type="submission" date="2014-08" db="EMBL/GenBank/DDBJ databases">
        <title>Complete genome sequence of Corynebacterium phocae M408/89/1(T)(=DSM 44612(T)), isolated from the common seal (Phoca vitulina).</title>
        <authorList>
            <person name="Ruckert C."/>
            <person name="Albersmeier A."/>
            <person name="Winkler A."/>
            <person name="Kalinowski J."/>
        </authorList>
    </citation>
    <scope>NUCLEOTIDE SEQUENCE [LARGE SCALE GENOMIC DNA]</scope>
    <source>
        <strain evidence="3 4">M408/89/1</strain>
    </source>
</reference>
<dbReference type="RefSeq" id="WP_075733694.1">
    <property type="nucleotide sequence ID" value="NZ_CP009249.1"/>
</dbReference>
<evidence type="ECO:0000313" key="3">
    <source>
        <dbReference type="EMBL" id="APT92336.1"/>
    </source>
</evidence>
<keyword evidence="2" id="KW-0732">Signal</keyword>
<evidence type="ECO:0000256" key="1">
    <source>
        <dbReference type="SAM" id="MobiDB-lite"/>
    </source>
</evidence>
<evidence type="ECO:0000313" key="4">
    <source>
        <dbReference type="Proteomes" id="UP000185491"/>
    </source>
</evidence>
<feature type="compositionally biased region" description="Polar residues" evidence="1">
    <location>
        <begin position="126"/>
        <end position="139"/>
    </location>
</feature>
<dbReference type="KEGG" id="cpho:CPHO_04895"/>
<feature type="signal peptide" evidence="2">
    <location>
        <begin position="1"/>
        <end position="24"/>
    </location>
</feature>
<dbReference type="Proteomes" id="UP000185491">
    <property type="component" value="Chromosome"/>
</dbReference>
<name>A0A1L7D2E8_9CORY</name>
<feature type="region of interest" description="Disordered" evidence="1">
    <location>
        <begin position="126"/>
        <end position="147"/>
    </location>
</feature>
<dbReference type="EMBL" id="CP009249">
    <property type="protein sequence ID" value="APT92336.1"/>
    <property type="molecule type" value="Genomic_DNA"/>
</dbReference>
<proteinExistence type="predicted"/>
<dbReference type="InterPro" id="IPR009078">
    <property type="entry name" value="Ferritin-like_SF"/>
</dbReference>
<dbReference type="AlphaFoldDB" id="A0A1L7D2E8"/>
<dbReference type="InterPro" id="IPR012347">
    <property type="entry name" value="Ferritin-like"/>
</dbReference>
<accession>A0A1L7D2E8</accession>
<dbReference type="SUPFAM" id="SSF47240">
    <property type="entry name" value="Ferritin-like"/>
    <property type="match status" value="1"/>
</dbReference>